<dbReference type="GO" id="GO:0003677">
    <property type="term" value="F:DNA binding"/>
    <property type="evidence" value="ECO:0007669"/>
    <property type="project" value="UniProtKB-KW"/>
</dbReference>
<sequence>MQSKHTRYIRWIRLGNNVCDNKLLKQCSAHSIPLQIVTIEDVMLTYYDKSYQILLIDYQDHYSVRKALAPIRLHEGLFEVILYNVPRRLDTDEHLSFGRLKGLFYSHAETEYITAGLIEIINGSHCLPTESYQQLVNYLQCNLDIYYRKTYPQLSQREIEILQLLKEGFSNTRIADDLFIAESTVKSHLYALYKKLNVKKRIEAVEWGKQNLLS</sequence>
<dbReference type="CDD" id="cd06170">
    <property type="entry name" value="LuxR_C_like"/>
    <property type="match status" value="1"/>
</dbReference>
<dbReference type="SMART" id="SM00421">
    <property type="entry name" value="HTH_LUXR"/>
    <property type="match status" value="1"/>
</dbReference>
<feature type="domain" description="HTH luxR-type" evidence="4">
    <location>
        <begin position="147"/>
        <end position="212"/>
    </location>
</feature>
<reference evidence="5 6" key="1">
    <citation type="submission" date="2019-10" db="EMBL/GenBank/DDBJ databases">
        <title>Vibrio sp. nov. isolated from a shrimp pond.</title>
        <authorList>
            <person name="Gomez-Gil B."/>
            <person name="Enciso-Ibarra J."/>
            <person name="Enciso-Ibarra K."/>
            <person name="Bolan-Mejia C."/>
        </authorList>
    </citation>
    <scope>NUCLEOTIDE SEQUENCE [LARGE SCALE GENOMIC DNA]</scope>
    <source>
        <strain evidence="5 6">CAIM 722</strain>
    </source>
</reference>
<dbReference type="PANTHER" id="PTHR44688:SF16">
    <property type="entry name" value="DNA-BINDING TRANSCRIPTIONAL ACTIVATOR DEVR_DOSR"/>
    <property type="match status" value="1"/>
</dbReference>
<dbReference type="GO" id="GO:0006355">
    <property type="term" value="P:regulation of DNA-templated transcription"/>
    <property type="evidence" value="ECO:0007669"/>
    <property type="project" value="InterPro"/>
</dbReference>
<accession>A0A7X4LPN8</accession>
<dbReference type="InterPro" id="IPR000792">
    <property type="entry name" value="Tscrpt_reg_LuxR_C"/>
</dbReference>
<dbReference type="Gene3D" id="3.40.50.2300">
    <property type="match status" value="1"/>
</dbReference>
<dbReference type="EMBL" id="WEKT01000078">
    <property type="protein sequence ID" value="MZI95893.1"/>
    <property type="molecule type" value="Genomic_DNA"/>
</dbReference>
<keyword evidence="6" id="KW-1185">Reference proteome</keyword>
<keyword evidence="3" id="KW-0804">Transcription</keyword>
<dbReference type="PROSITE" id="PS00622">
    <property type="entry name" value="HTH_LUXR_1"/>
    <property type="match status" value="1"/>
</dbReference>
<dbReference type="SUPFAM" id="SSF46894">
    <property type="entry name" value="C-terminal effector domain of the bipartite response regulators"/>
    <property type="match status" value="1"/>
</dbReference>
<dbReference type="AlphaFoldDB" id="A0A7X4LPN8"/>
<organism evidence="5 6">
    <name type="scientific">Vibrio eleionomae</name>
    <dbReference type="NCBI Taxonomy" id="2653505"/>
    <lineage>
        <taxon>Bacteria</taxon>
        <taxon>Pseudomonadati</taxon>
        <taxon>Pseudomonadota</taxon>
        <taxon>Gammaproteobacteria</taxon>
        <taxon>Vibrionales</taxon>
        <taxon>Vibrionaceae</taxon>
        <taxon>Vibrio</taxon>
    </lineage>
</organism>
<dbReference type="PRINTS" id="PR00038">
    <property type="entry name" value="HTHLUXR"/>
</dbReference>
<comment type="caution">
    <text evidence="5">The sequence shown here is derived from an EMBL/GenBank/DDBJ whole genome shotgun (WGS) entry which is preliminary data.</text>
</comment>
<dbReference type="PANTHER" id="PTHR44688">
    <property type="entry name" value="DNA-BINDING TRANSCRIPTIONAL ACTIVATOR DEVR_DOSR"/>
    <property type="match status" value="1"/>
</dbReference>
<evidence type="ECO:0000313" key="6">
    <source>
        <dbReference type="Proteomes" id="UP000462621"/>
    </source>
</evidence>
<dbReference type="FunFam" id="1.10.10.10:FF:000153">
    <property type="entry name" value="LuxR family transcriptional regulator"/>
    <property type="match status" value="1"/>
</dbReference>
<gene>
    <name evidence="5" type="ORF">F9817_22155</name>
</gene>
<dbReference type="InterPro" id="IPR016032">
    <property type="entry name" value="Sig_transdc_resp-reg_C-effctor"/>
</dbReference>
<keyword evidence="2 5" id="KW-0238">DNA-binding</keyword>
<evidence type="ECO:0000256" key="3">
    <source>
        <dbReference type="ARBA" id="ARBA00023163"/>
    </source>
</evidence>
<proteinExistence type="predicted"/>
<protein>
    <submittedName>
        <fullName evidence="5">DNA-binding response regulator</fullName>
    </submittedName>
</protein>
<evidence type="ECO:0000256" key="1">
    <source>
        <dbReference type="ARBA" id="ARBA00023015"/>
    </source>
</evidence>
<dbReference type="PROSITE" id="PS50043">
    <property type="entry name" value="HTH_LUXR_2"/>
    <property type="match status" value="1"/>
</dbReference>
<keyword evidence="1" id="KW-0805">Transcription regulation</keyword>
<name>A0A7X4LPN8_9VIBR</name>
<evidence type="ECO:0000313" key="5">
    <source>
        <dbReference type="EMBL" id="MZI95893.1"/>
    </source>
</evidence>
<evidence type="ECO:0000259" key="4">
    <source>
        <dbReference type="PROSITE" id="PS50043"/>
    </source>
</evidence>
<dbReference type="RefSeq" id="WP_161158389.1">
    <property type="nucleotide sequence ID" value="NZ_WEKT01000078.1"/>
</dbReference>
<evidence type="ECO:0000256" key="2">
    <source>
        <dbReference type="ARBA" id="ARBA00023125"/>
    </source>
</evidence>
<dbReference type="Proteomes" id="UP000462621">
    <property type="component" value="Unassembled WGS sequence"/>
</dbReference>
<dbReference type="Gene3D" id="1.10.10.10">
    <property type="entry name" value="Winged helix-like DNA-binding domain superfamily/Winged helix DNA-binding domain"/>
    <property type="match status" value="1"/>
</dbReference>
<dbReference type="InterPro" id="IPR036388">
    <property type="entry name" value="WH-like_DNA-bd_sf"/>
</dbReference>
<dbReference type="Pfam" id="PF00196">
    <property type="entry name" value="GerE"/>
    <property type="match status" value="1"/>
</dbReference>